<keyword evidence="4" id="KW-1185">Reference proteome</keyword>
<dbReference type="SUPFAM" id="SSF49562">
    <property type="entry name" value="C2 domain (Calcium/lipid-binding domain, CaLB)"/>
    <property type="match status" value="1"/>
</dbReference>
<accession>A0A2Z6MBK8</accession>
<dbReference type="PROSITE" id="PS50004">
    <property type="entry name" value="C2"/>
    <property type="match status" value="1"/>
</dbReference>
<dbReference type="AlphaFoldDB" id="A0A2Z6MBK8"/>
<keyword evidence="1" id="KW-1133">Transmembrane helix</keyword>
<feature type="transmembrane region" description="Helical" evidence="1">
    <location>
        <begin position="174"/>
        <end position="195"/>
    </location>
</feature>
<dbReference type="Gene3D" id="2.60.40.150">
    <property type="entry name" value="C2 domain"/>
    <property type="match status" value="1"/>
</dbReference>
<feature type="domain" description="C2" evidence="2">
    <location>
        <begin position="1"/>
        <end position="107"/>
    </location>
</feature>
<dbReference type="PANTHER" id="PTHR32246">
    <property type="entry name" value="INGRESSION PROTEIN FIC1"/>
    <property type="match status" value="1"/>
</dbReference>
<proteinExistence type="predicted"/>
<organism evidence="3 4">
    <name type="scientific">Trifolium subterraneum</name>
    <name type="common">Subterranean clover</name>
    <dbReference type="NCBI Taxonomy" id="3900"/>
    <lineage>
        <taxon>Eukaryota</taxon>
        <taxon>Viridiplantae</taxon>
        <taxon>Streptophyta</taxon>
        <taxon>Embryophyta</taxon>
        <taxon>Tracheophyta</taxon>
        <taxon>Spermatophyta</taxon>
        <taxon>Magnoliopsida</taxon>
        <taxon>eudicotyledons</taxon>
        <taxon>Gunneridae</taxon>
        <taxon>Pentapetalae</taxon>
        <taxon>rosids</taxon>
        <taxon>fabids</taxon>
        <taxon>Fabales</taxon>
        <taxon>Fabaceae</taxon>
        <taxon>Papilionoideae</taxon>
        <taxon>50 kb inversion clade</taxon>
        <taxon>NPAAA clade</taxon>
        <taxon>Hologalegina</taxon>
        <taxon>IRL clade</taxon>
        <taxon>Trifolieae</taxon>
        <taxon>Trifolium</taxon>
    </lineage>
</organism>
<dbReference type="PANTHER" id="PTHR32246:SF64">
    <property type="entry name" value="C2 DOMAIN PROTEIN"/>
    <property type="match status" value="1"/>
</dbReference>
<protein>
    <recommendedName>
        <fullName evidence="2">C2 domain-containing protein</fullName>
    </recommendedName>
</protein>
<dbReference type="InterPro" id="IPR035892">
    <property type="entry name" value="C2_domain_sf"/>
</dbReference>
<sequence length="199" mass="22376">MEGNKQACTLEITIISGQNISIERNSKAEDIYVVVRAESLNSCTTKMVNENEGILSWDEKFMLDIPSHARSVTFEVQCKKYKGVRPIGVARIALSDFLGDNMLLQSCVQNFSYGVRDWDGRKNGVINFSVRGVTQEGNLCFDSLEKEQDMGKKKVSSNEFEDARSKDKKNSRHVAIGISLLGVLFFLGHSLLSFVRRKK</sequence>
<dbReference type="Pfam" id="PF00168">
    <property type="entry name" value="C2"/>
    <property type="match status" value="1"/>
</dbReference>
<keyword evidence="1" id="KW-0472">Membrane</keyword>
<keyword evidence="1" id="KW-0812">Transmembrane</keyword>
<evidence type="ECO:0000259" key="2">
    <source>
        <dbReference type="PROSITE" id="PS50004"/>
    </source>
</evidence>
<dbReference type="InterPro" id="IPR000008">
    <property type="entry name" value="C2_dom"/>
</dbReference>
<dbReference type="EMBL" id="DF973390">
    <property type="protein sequence ID" value="GAU29201.1"/>
    <property type="molecule type" value="Genomic_DNA"/>
</dbReference>
<gene>
    <name evidence="3" type="ORF">TSUD_361910</name>
</gene>
<dbReference type="SMART" id="SM00239">
    <property type="entry name" value="C2"/>
    <property type="match status" value="1"/>
</dbReference>
<evidence type="ECO:0000313" key="4">
    <source>
        <dbReference type="Proteomes" id="UP000242715"/>
    </source>
</evidence>
<dbReference type="OrthoDB" id="884464at2759"/>
<reference evidence="4" key="1">
    <citation type="journal article" date="2017" name="Front. Plant Sci.">
        <title>Climate Clever Clovers: New Paradigm to Reduce the Environmental Footprint of Ruminants by Breeding Low Methanogenic Forages Utilizing Haplotype Variation.</title>
        <authorList>
            <person name="Kaur P."/>
            <person name="Appels R."/>
            <person name="Bayer P.E."/>
            <person name="Keeble-Gagnere G."/>
            <person name="Wang J."/>
            <person name="Hirakawa H."/>
            <person name="Shirasawa K."/>
            <person name="Vercoe P."/>
            <person name="Stefanova K."/>
            <person name="Durmic Z."/>
            <person name="Nichols P."/>
            <person name="Revell C."/>
            <person name="Isobe S.N."/>
            <person name="Edwards D."/>
            <person name="Erskine W."/>
        </authorList>
    </citation>
    <scope>NUCLEOTIDE SEQUENCE [LARGE SCALE GENOMIC DNA]</scope>
    <source>
        <strain evidence="4">cv. Daliak</strain>
    </source>
</reference>
<dbReference type="Proteomes" id="UP000242715">
    <property type="component" value="Unassembled WGS sequence"/>
</dbReference>
<evidence type="ECO:0000313" key="3">
    <source>
        <dbReference type="EMBL" id="GAU29201.1"/>
    </source>
</evidence>
<name>A0A2Z6MBK8_TRISU</name>
<evidence type="ECO:0000256" key="1">
    <source>
        <dbReference type="SAM" id="Phobius"/>
    </source>
</evidence>